<reference evidence="2" key="1">
    <citation type="journal article" date="2019" name="Int. J. Syst. Evol. Microbiol.">
        <title>The Global Catalogue of Microorganisms (GCM) 10K type strain sequencing project: providing services to taxonomists for standard genome sequencing and annotation.</title>
        <authorList>
            <consortium name="The Broad Institute Genomics Platform"/>
            <consortium name="The Broad Institute Genome Sequencing Center for Infectious Disease"/>
            <person name="Wu L."/>
            <person name="Ma J."/>
        </authorList>
    </citation>
    <scope>NUCLEOTIDE SEQUENCE [LARGE SCALE GENOMIC DNA]</scope>
    <source>
        <strain evidence="2">CGMCC 4.7427</strain>
    </source>
</reference>
<evidence type="ECO:0000313" key="2">
    <source>
        <dbReference type="Proteomes" id="UP001595878"/>
    </source>
</evidence>
<name>A0ABV9L5I5_9FLAO</name>
<sequence>MKKILAPLLLTILSISIVSCEKEVVYETNSARYNTSDIALCATQQCPDIDIDIITFSSPETVKDIANKWILDKTTSTLYNASEVPDLTITDAVDLYINESQISYPETTELSDAHEIQIETALSYGTNNLLSIVHYTYQFSGGASGYDRASYLNLNPQNGELLSKEALFTEDFYAFAKAYFTKEYPQQAYIFNNPTFYESLKEVGFTEVGVVLYYINLDALQSENMVVTIPWKEAESYLTF</sequence>
<keyword evidence="2" id="KW-1185">Reference proteome</keyword>
<comment type="caution">
    <text evidence="1">The sequence shown here is derived from an EMBL/GenBank/DDBJ whole genome shotgun (WGS) entry which is preliminary data.</text>
</comment>
<evidence type="ECO:0000313" key="1">
    <source>
        <dbReference type="EMBL" id="MFC4689080.1"/>
    </source>
</evidence>
<protein>
    <recommendedName>
        <fullName evidence="3">DUF4163 domain-containing protein</fullName>
    </recommendedName>
</protein>
<dbReference type="EMBL" id="JBHSHB010000007">
    <property type="protein sequence ID" value="MFC4689080.1"/>
    <property type="molecule type" value="Genomic_DNA"/>
</dbReference>
<dbReference type="Gene3D" id="3.30.565.40">
    <property type="entry name" value="Fervidobacterium nodosum Rt17-B1 like"/>
    <property type="match status" value="1"/>
</dbReference>
<dbReference type="RefSeq" id="WP_380031435.1">
    <property type="nucleotide sequence ID" value="NZ_JBHSHB010000007.1"/>
</dbReference>
<evidence type="ECO:0008006" key="3">
    <source>
        <dbReference type="Google" id="ProtNLM"/>
    </source>
</evidence>
<dbReference type="Proteomes" id="UP001595878">
    <property type="component" value="Unassembled WGS sequence"/>
</dbReference>
<gene>
    <name evidence="1" type="ORF">ACFO5T_01435</name>
</gene>
<accession>A0ABV9L5I5</accession>
<dbReference type="PROSITE" id="PS51257">
    <property type="entry name" value="PROKAR_LIPOPROTEIN"/>
    <property type="match status" value="1"/>
</dbReference>
<organism evidence="1 2">
    <name type="scientific">Dokdonia genika</name>
    <dbReference type="NCBI Taxonomy" id="308113"/>
    <lineage>
        <taxon>Bacteria</taxon>
        <taxon>Pseudomonadati</taxon>
        <taxon>Bacteroidota</taxon>
        <taxon>Flavobacteriia</taxon>
        <taxon>Flavobacteriales</taxon>
        <taxon>Flavobacteriaceae</taxon>
        <taxon>Dokdonia</taxon>
    </lineage>
</organism>
<proteinExistence type="predicted"/>